<dbReference type="EMBL" id="CP042304">
    <property type="protein sequence ID" value="QDZ12398.1"/>
    <property type="molecule type" value="Genomic_DNA"/>
</dbReference>
<proteinExistence type="predicted"/>
<evidence type="ECO:0000313" key="1">
    <source>
        <dbReference type="EMBL" id="QDZ12398.1"/>
    </source>
</evidence>
<dbReference type="AlphaFoldDB" id="A0A5B8LVL2"/>
<organism evidence="1 2">
    <name type="scientific">Devosia ginsengisoli</name>
    <dbReference type="NCBI Taxonomy" id="400770"/>
    <lineage>
        <taxon>Bacteria</taxon>
        <taxon>Pseudomonadati</taxon>
        <taxon>Pseudomonadota</taxon>
        <taxon>Alphaproteobacteria</taxon>
        <taxon>Hyphomicrobiales</taxon>
        <taxon>Devosiaceae</taxon>
        <taxon>Devosia</taxon>
    </lineage>
</organism>
<dbReference type="Proteomes" id="UP000315364">
    <property type="component" value="Chromosome"/>
</dbReference>
<dbReference type="KEGG" id="dea:FPZ08_17560"/>
<reference evidence="1 2" key="1">
    <citation type="submission" date="2019-07" db="EMBL/GenBank/DDBJ databases">
        <title>Full genome sequence of Devosia sp. Gsoil 520.</title>
        <authorList>
            <person name="Im W.-T."/>
        </authorList>
    </citation>
    <scope>NUCLEOTIDE SEQUENCE [LARGE SCALE GENOMIC DNA]</scope>
    <source>
        <strain evidence="1 2">Gsoil 520</strain>
    </source>
</reference>
<sequence>MTSLPDLRYETARDHLLQALAILPQEGSEVIRLLVEEAARRCEARAYHNVPDLHPLPPDPQTRPG</sequence>
<dbReference type="OrthoDB" id="7951430at2"/>
<evidence type="ECO:0000313" key="2">
    <source>
        <dbReference type="Proteomes" id="UP000315364"/>
    </source>
</evidence>
<protein>
    <submittedName>
        <fullName evidence="1">Uncharacterized protein</fullName>
    </submittedName>
</protein>
<dbReference type="RefSeq" id="WP_146291390.1">
    <property type="nucleotide sequence ID" value="NZ_CP042304.1"/>
</dbReference>
<keyword evidence="2" id="KW-1185">Reference proteome</keyword>
<gene>
    <name evidence="1" type="ORF">FPZ08_17560</name>
</gene>
<name>A0A5B8LVL2_9HYPH</name>
<accession>A0A5B8LVL2</accession>